<feature type="non-terminal residue" evidence="1">
    <location>
        <position position="1"/>
    </location>
</feature>
<keyword evidence="2" id="KW-1185">Reference proteome</keyword>
<reference evidence="1 2" key="1">
    <citation type="submission" date="2018-04" db="EMBL/GenBank/DDBJ databases">
        <authorList>
            <person name="Vogel A."/>
        </authorList>
    </citation>
    <scope>NUCLEOTIDE SEQUENCE [LARGE SCALE GENOMIC DNA]</scope>
</reference>
<gene>
    <name evidence="1" type="ORF">CCAM_LOCUS38465</name>
</gene>
<dbReference type="AlphaFoldDB" id="A0A484N728"/>
<accession>A0A484N728</accession>
<proteinExistence type="predicted"/>
<organism evidence="1 2">
    <name type="scientific">Cuscuta campestris</name>
    <dbReference type="NCBI Taxonomy" id="132261"/>
    <lineage>
        <taxon>Eukaryota</taxon>
        <taxon>Viridiplantae</taxon>
        <taxon>Streptophyta</taxon>
        <taxon>Embryophyta</taxon>
        <taxon>Tracheophyta</taxon>
        <taxon>Spermatophyta</taxon>
        <taxon>Magnoliopsida</taxon>
        <taxon>eudicotyledons</taxon>
        <taxon>Gunneridae</taxon>
        <taxon>Pentapetalae</taxon>
        <taxon>asterids</taxon>
        <taxon>lamiids</taxon>
        <taxon>Solanales</taxon>
        <taxon>Convolvulaceae</taxon>
        <taxon>Cuscuteae</taxon>
        <taxon>Cuscuta</taxon>
        <taxon>Cuscuta subgen. Grammica</taxon>
        <taxon>Cuscuta sect. Cleistogrammica</taxon>
    </lineage>
</organism>
<evidence type="ECO:0000313" key="2">
    <source>
        <dbReference type="Proteomes" id="UP000595140"/>
    </source>
</evidence>
<sequence>PSPQLLLRRKSVAHSQFQRRQSPLLPSSVILAIELQGRCFAFAGSPSLITVERRQSPPAAVALSSGQSLLHLPRNFLCNWTSGAAPRRVTTFAGGRCDSPG</sequence>
<name>A0A484N728_9ASTE</name>
<dbReference type="EMBL" id="OOIL02006183">
    <property type="protein sequence ID" value="VFQ96689.1"/>
    <property type="molecule type" value="Genomic_DNA"/>
</dbReference>
<protein>
    <submittedName>
        <fullName evidence="1">Uncharacterized protein</fullName>
    </submittedName>
</protein>
<evidence type="ECO:0000313" key="1">
    <source>
        <dbReference type="EMBL" id="VFQ96689.1"/>
    </source>
</evidence>
<dbReference type="Proteomes" id="UP000595140">
    <property type="component" value="Unassembled WGS sequence"/>
</dbReference>